<dbReference type="InterPro" id="IPR006115">
    <property type="entry name" value="6PGDH_NADP-bd"/>
</dbReference>
<feature type="active site" evidence="2">
    <location>
        <position position="174"/>
    </location>
</feature>
<evidence type="ECO:0000313" key="5">
    <source>
        <dbReference type="EMBL" id="VVO04106.1"/>
    </source>
</evidence>
<dbReference type="Pfam" id="PF09130">
    <property type="entry name" value="DUF1932"/>
    <property type="match status" value="1"/>
</dbReference>
<dbReference type="RefSeq" id="WP_150798455.1">
    <property type="nucleotide sequence ID" value="NZ_CABVHU010000006.1"/>
</dbReference>
<dbReference type="OrthoDB" id="4333at2"/>
<gene>
    <name evidence="5" type="ORF">PS833_02901</name>
</gene>
<evidence type="ECO:0000256" key="2">
    <source>
        <dbReference type="PIRSR" id="PIRSR000103-1"/>
    </source>
</evidence>
<dbReference type="EMBL" id="CABVHU010000006">
    <property type="protein sequence ID" value="VVO04106.1"/>
    <property type="molecule type" value="Genomic_DNA"/>
</dbReference>
<evidence type="ECO:0000313" key="6">
    <source>
        <dbReference type="Proteomes" id="UP000409037"/>
    </source>
</evidence>
<name>A0A5E7CHW8_PSEFL</name>
<dbReference type="InterPro" id="IPR008927">
    <property type="entry name" value="6-PGluconate_DH-like_C_sf"/>
</dbReference>
<evidence type="ECO:0008006" key="7">
    <source>
        <dbReference type="Google" id="ProtNLM"/>
    </source>
</evidence>
<dbReference type="InterPro" id="IPR013328">
    <property type="entry name" value="6PGD_dom2"/>
</dbReference>
<dbReference type="AlphaFoldDB" id="A0A5E7CHW8"/>
<dbReference type="Pfam" id="PF03446">
    <property type="entry name" value="NAD_binding_2"/>
    <property type="match status" value="1"/>
</dbReference>
<dbReference type="GO" id="GO:0050661">
    <property type="term" value="F:NADP binding"/>
    <property type="evidence" value="ECO:0007669"/>
    <property type="project" value="InterPro"/>
</dbReference>
<feature type="domain" description="6-phosphogluconate dehydrogenase NADP-binding" evidence="3">
    <location>
        <begin position="6"/>
        <end position="143"/>
    </location>
</feature>
<evidence type="ECO:0000259" key="3">
    <source>
        <dbReference type="Pfam" id="PF03446"/>
    </source>
</evidence>
<accession>A0A5E7CHW8</accession>
<keyword evidence="1" id="KW-0560">Oxidoreductase</keyword>
<proteinExistence type="predicted"/>
<feature type="domain" description="Phosphogluconate dehydrogenase NAD-binding putative C-terminal" evidence="4">
    <location>
        <begin position="195"/>
        <end position="265"/>
    </location>
</feature>
<dbReference type="InterPro" id="IPR015815">
    <property type="entry name" value="HIBADH-related"/>
</dbReference>
<reference evidence="5 6" key="1">
    <citation type="submission" date="2019-09" db="EMBL/GenBank/DDBJ databases">
        <authorList>
            <person name="Chandra G."/>
            <person name="Truman W A."/>
        </authorList>
    </citation>
    <scope>NUCLEOTIDE SEQUENCE [LARGE SCALE GENOMIC DNA]</scope>
    <source>
        <strain evidence="5">PS833</strain>
    </source>
</reference>
<dbReference type="InterPro" id="IPR036291">
    <property type="entry name" value="NAD(P)-bd_dom_sf"/>
</dbReference>
<evidence type="ECO:0000259" key="4">
    <source>
        <dbReference type="Pfam" id="PF09130"/>
    </source>
</evidence>
<dbReference type="SUPFAM" id="SSF48179">
    <property type="entry name" value="6-phosphogluconate dehydrogenase C-terminal domain-like"/>
    <property type="match status" value="1"/>
</dbReference>
<sequence>MSMKTLALIGFGEAGAIFGEDLAASGVTVYAYDRLQENPGTRAALYDKADQCGVQLCDSFAQAIALAGWVISAVTADEALAVAQAAAVLMRPEQLFIDINSVAPSTKRAAFAAMQSHGIGYIDAAVMAPVPPQRLKTPILLGGAAARLVAEQLGELGMNVRRVADEVGVASAIKMCRSIMIKGLEALTTECLSTARQYQAEREVLASLHQSFPQMGWDDAFPHYLISRVAEHGRRRSEEMKEVAKTSNDVGVAPTMSRAIVTVQRGLVDAMVDADLDYPSIEPFDWLHLVDTLYGSPVTRESLSEEKR</sequence>
<evidence type="ECO:0000256" key="1">
    <source>
        <dbReference type="ARBA" id="ARBA00023002"/>
    </source>
</evidence>
<organism evidence="5 6">
    <name type="scientific">Pseudomonas fluorescens</name>
    <dbReference type="NCBI Taxonomy" id="294"/>
    <lineage>
        <taxon>Bacteria</taxon>
        <taxon>Pseudomonadati</taxon>
        <taxon>Pseudomonadota</taxon>
        <taxon>Gammaproteobacteria</taxon>
        <taxon>Pseudomonadales</taxon>
        <taxon>Pseudomonadaceae</taxon>
        <taxon>Pseudomonas</taxon>
    </lineage>
</organism>
<dbReference type="SUPFAM" id="SSF51735">
    <property type="entry name" value="NAD(P)-binding Rossmann-fold domains"/>
    <property type="match status" value="1"/>
</dbReference>
<dbReference type="PIRSF" id="PIRSF000103">
    <property type="entry name" value="HIBADH"/>
    <property type="match status" value="1"/>
</dbReference>
<dbReference type="Proteomes" id="UP000409037">
    <property type="component" value="Unassembled WGS sequence"/>
</dbReference>
<dbReference type="GO" id="GO:0016491">
    <property type="term" value="F:oxidoreductase activity"/>
    <property type="evidence" value="ECO:0007669"/>
    <property type="project" value="UniProtKB-KW"/>
</dbReference>
<dbReference type="Gene3D" id="1.10.1040.10">
    <property type="entry name" value="N-(1-d-carboxylethyl)-l-norvaline Dehydrogenase, domain 2"/>
    <property type="match status" value="1"/>
</dbReference>
<protein>
    <recommendedName>
        <fullName evidence="7">6-phosphogluconate dehydrogenase</fullName>
    </recommendedName>
</protein>
<dbReference type="Gene3D" id="3.40.50.720">
    <property type="entry name" value="NAD(P)-binding Rossmann-like Domain"/>
    <property type="match status" value="1"/>
</dbReference>
<dbReference type="InterPro" id="IPR015814">
    <property type="entry name" value="Pgluconate_DH_NAD-bd_C"/>
</dbReference>